<feature type="compositionally biased region" description="Gly residues" evidence="1">
    <location>
        <begin position="37"/>
        <end position="48"/>
    </location>
</feature>
<dbReference type="Pfam" id="PF14412">
    <property type="entry name" value="AHH"/>
    <property type="match status" value="1"/>
</dbReference>
<dbReference type="InterPro" id="IPR032871">
    <property type="entry name" value="AHH_dom_containing"/>
</dbReference>
<evidence type="ECO:0000313" key="3">
    <source>
        <dbReference type="Proteomes" id="UP000001880"/>
    </source>
</evidence>
<feature type="region of interest" description="Disordered" evidence="1">
    <location>
        <begin position="1"/>
        <end position="68"/>
    </location>
</feature>
<dbReference type="HOGENOM" id="CLU_310322_0_0_7"/>
<keyword evidence="3" id="KW-1185">Reference proteome</keyword>
<accession>D0LKQ6</accession>
<proteinExistence type="predicted"/>
<gene>
    <name evidence="2" type="ordered locus">Hoch_2570</name>
</gene>
<dbReference type="AlphaFoldDB" id="D0LKQ6"/>
<dbReference type="KEGG" id="hoh:Hoch_2570"/>
<evidence type="ECO:0000313" key="2">
    <source>
        <dbReference type="EMBL" id="ACY15104.1"/>
    </source>
</evidence>
<dbReference type="Proteomes" id="UP000001880">
    <property type="component" value="Chromosome"/>
</dbReference>
<organism evidence="2 3">
    <name type="scientific">Haliangium ochraceum (strain DSM 14365 / JCM 11303 / SMP-2)</name>
    <dbReference type="NCBI Taxonomy" id="502025"/>
    <lineage>
        <taxon>Bacteria</taxon>
        <taxon>Pseudomonadati</taxon>
        <taxon>Myxococcota</taxon>
        <taxon>Polyangia</taxon>
        <taxon>Haliangiales</taxon>
        <taxon>Kofleriaceae</taxon>
        <taxon>Haliangium</taxon>
    </lineage>
</organism>
<name>D0LKQ6_HALO1</name>
<reference evidence="2 3" key="1">
    <citation type="journal article" date="2010" name="Stand. Genomic Sci.">
        <title>Complete genome sequence of Haliangium ochraceum type strain (SMP-2).</title>
        <authorList>
            <consortium name="US DOE Joint Genome Institute (JGI-PGF)"/>
            <person name="Ivanova N."/>
            <person name="Daum C."/>
            <person name="Lang E."/>
            <person name="Abt B."/>
            <person name="Kopitz M."/>
            <person name="Saunders E."/>
            <person name="Lapidus A."/>
            <person name="Lucas S."/>
            <person name="Glavina Del Rio T."/>
            <person name="Nolan M."/>
            <person name="Tice H."/>
            <person name="Copeland A."/>
            <person name="Cheng J.F."/>
            <person name="Chen F."/>
            <person name="Bruce D."/>
            <person name="Goodwin L."/>
            <person name="Pitluck S."/>
            <person name="Mavromatis K."/>
            <person name="Pati A."/>
            <person name="Mikhailova N."/>
            <person name="Chen A."/>
            <person name="Palaniappan K."/>
            <person name="Land M."/>
            <person name="Hauser L."/>
            <person name="Chang Y.J."/>
            <person name="Jeffries C.D."/>
            <person name="Detter J.C."/>
            <person name="Brettin T."/>
            <person name="Rohde M."/>
            <person name="Goker M."/>
            <person name="Bristow J."/>
            <person name="Markowitz V."/>
            <person name="Eisen J.A."/>
            <person name="Hugenholtz P."/>
            <person name="Kyrpides N.C."/>
            <person name="Klenk H.P."/>
        </authorList>
    </citation>
    <scope>NUCLEOTIDE SEQUENCE [LARGE SCALE GENOMIC DNA]</scope>
    <source>
        <strain evidence="3">DSM 14365 / CIP 107738 / JCM 11303 / AJ 13395 / SMP-2</strain>
    </source>
</reference>
<dbReference type="eggNOG" id="COG3729">
    <property type="taxonomic scope" value="Bacteria"/>
</dbReference>
<protein>
    <submittedName>
        <fullName evidence="2">Uncharacterized protein</fullName>
    </submittedName>
</protein>
<dbReference type="EMBL" id="CP001804">
    <property type="protein sequence ID" value="ACY15104.1"/>
    <property type="molecule type" value="Genomic_DNA"/>
</dbReference>
<sequence>MRPQVGPKGVQGTECKVEDKKPSYGKGGKTTVTSTMSGGGGGGGGGNGDCVLRRLSEGQAGDPDDEDPHRLWQRMTLAADNWELPHAADHLSHFLSGMGEPLDDIDVDALLLDLPALSAAFRGKLEALRAQAAQRIASGDTNVRFESSPLDELVVVPSSSPDWHLALGAFAASVTAETQVQIGDDGEEQFVLLGTLQITGVYGGPAETLTIACQTFTAAEFVTLSELGCARPFLFTGRSSAQTLAINGPEQDLATLDEIRGILDKTWVHHWREARLVELWQSFGSRMFEVAAAHPTLWEQSYERGARLDLIPEVVALEQTFRNDVRAFAKQTLAANEDAVLAEMMALGIEDDGSVVPENSPISKDAQNDYLAGLQTLAEQIAVMRDIQDKLKHIPVGYEHMIVPNAFFPQTFAAVVYFDPTAPPQLPPDNAWASSQRGSSEEFRAWEEVKTQYDALELSIVQIVGNSPALYQAATEGGDSLMTLAGGDPESARKIVGTALSKSLENIRATQPKIDDGDLDDRDLTPIHAQFFAGAAASSGTAWSTYGNQWAAQVMLENHESQEFWLSLGLSSLAAAGFVVSAFATGGMSVLAFAAGMAIEGGMVLASWENTEDLLTAAHADAGQGSLVSDEQAKAALIQSSIDTALLFIGTASELRALSKTSQALKQADEVGEALVRHSDELGALGDDVVRHADEFSVEDAATRQLGDVAEGAVTPVSRAGATGFDTVPVIKEVVEANNLDDLLERYVGRELDIVGRPDGYRIVDRNGRRWLFRERADDTLFARLTVDADGIIRLGSAQSQRLSNSYQVAQSVKRLYKRLGLPSRPANHEAHHLIPDELVRKHPLLRAAYERGILKLDGVDNIALLARRDLPEEKLVAGLSEGLPRHQGPHPNYTKQLTDRADATMKDVLDGRMLKDLSDEELAMAVDAVLDDAWALLRELGEHEVLK</sequence>
<dbReference type="STRING" id="502025.Hoch_2570"/>
<evidence type="ECO:0000256" key="1">
    <source>
        <dbReference type="SAM" id="MobiDB-lite"/>
    </source>
</evidence>